<evidence type="ECO:0000313" key="3">
    <source>
        <dbReference type="EMBL" id="RUL87788.1"/>
    </source>
</evidence>
<reference evidence="3 4" key="2">
    <citation type="submission" date="2019-01" db="EMBL/GenBank/DDBJ databases">
        <title>Tautonia sociabilis, a novel thermotolerant planctomycete of Isosphaeraceae family, isolated from a 4000 m deep subterranean habitat.</title>
        <authorList>
            <person name="Kovaleva O.L."/>
            <person name="Elcheninov A.G."/>
            <person name="Van Heerden E."/>
            <person name="Toshchakov S.V."/>
            <person name="Novikov A."/>
            <person name="Bonch-Osmolovskaya E.A."/>
            <person name="Kublanov I.V."/>
        </authorList>
    </citation>
    <scope>NUCLEOTIDE SEQUENCE [LARGE SCALE GENOMIC DNA]</scope>
    <source>
        <strain evidence="3 4">GM2012</strain>
    </source>
</reference>
<dbReference type="OrthoDB" id="9785923at2"/>
<feature type="chain" id="PRO_5019006001" evidence="1">
    <location>
        <begin position="22"/>
        <end position="296"/>
    </location>
</feature>
<protein>
    <submittedName>
        <fullName evidence="3">ThuA domain-containing protein</fullName>
    </submittedName>
</protein>
<sequence>MILNRRRMLMASGAAALGASAFSRTLLGAQDGDRKKVLFFTKSAGFQHSVITRAGDELAHAETILIEIGKEHGFDVTASKDGRLFQPDRLDEWDAFVFYTTGDLTQPGTDTMPPMSPEGRDALLEAIRSGRKGFVGIHCATDTFHSPPGEGPTPYIEMIGGEFISHGPQQVARLRVVDEGFPGAGAFGSEFEINDEWYAFRNMSDQIHAIMVQLTEGMRSGRANDYERPDYPNTWVKRFGDGRVFYTSMGHREDVWTNPKYQGLLIGGLNVVTGRAEADFSPNVSEVTPGYQKLPG</sequence>
<dbReference type="AlphaFoldDB" id="A0A432ML28"/>
<evidence type="ECO:0000259" key="2">
    <source>
        <dbReference type="PROSITE" id="PS50020"/>
    </source>
</evidence>
<dbReference type="Proteomes" id="UP000280296">
    <property type="component" value="Unassembled WGS sequence"/>
</dbReference>
<comment type="caution">
    <text evidence="3">The sequence shown here is derived from an EMBL/GenBank/DDBJ whole genome shotgun (WGS) entry which is preliminary data.</text>
</comment>
<dbReference type="RefSeq" id="WP_126725297.1">
    <property type="nucleotide sequence ID" value="NZ_RYZH01000017.1"/>
</dbReference>
<accession>A0A432ML28</accession>
<evidence type="ECO:0000256" key="1">
    <source>
        <dbReference type="SAM" id="SignalP"/>
    </source>
</evidence>
<dbReference type="InterPro" id="IPR001202">
    <property type="entry name" value="WW_dom"/>
</dbReference>
<feature type="domain" description="WW" evidence="2">
    <location>
        <begin position="229"/>
        <end position="261"/>
    </location>
</feature>
<dbReference type="InterPro" id="IPR006311">
    <property type="entry name" value="TAT_signal"/>
</dbReference>
<feature type="signal peptide" evidence="1">
    <location>
        <begin position="1"/>
        <end position="21"/>
    </location>
</feature>
<dbReference type="EMBL" id="RYZH01000017">
    <property type="protein sequence ID" value="RUL87788.1"/>
    <property type="molecule type" value="Genomic_DNA"/>
</dbReference>
<dbReference type="PANTHER" id="PTHR40469">
    <property type="entry name" value="SECRETED GLYCOSYL HYDROLASE"/>
    <property type="match status" value="1"/>
</dbReference>
<proteinExistence type="predicted"/>
<gene>
    <name evidence="3" type="ORF">TsocGM_10525</name>
</gene>
<dbReference type="PROSITE" id="PS50020">
    <property type="entry name" value="WW_DOMAIN_2"/>
    <property type="match status" value="1"/>
</dbReference>
<evidence type="ECO:0000313" key="4">
    <source>
        <dbReference type="Proteomes" id="UP000280296"/>
    </source>
</evidence>
<dbReference type="InterPro" id="IPR029010">
    <property type="entry name" value="ThuA-like"/>
</dbReference>
<dbReference type="InterPro" id="IPR029062">
    <property type="entry name" value="Class_I_gatase-like"/>
</dbReference>
<dbReference type="PANTHER" id="PTHR40469:SF2">
    <property type="entry name" value="GALACTOSE-BINDING DOMAIN-LIKE SUPERFAMILY PROTEIN"/>
    <property type="match status" value="1"/>
</dbReference>
<dbReference type="SUPFAM" id="SSF52317">
    <property type="entry name" value="Class I glutamine amidotransferase-like"/>
    <property type="match status" value="1"/>
</dbReference>
<organism evidence="3 4">
    <name type="scientific">Tautonia sociabilis</name>
    <dbReference type="NCBI Taxonomy" id="2080755"/>
    <lineage>
        <taxon>Bacteria</taxon>
        <taxon>Pseudomonadati</taxon>
        <taxon>Planctomycetota</taxon>
        <taxon>Planctomycetia</taxon>
        <taxon>Isosphaerales</taxon>
        <taxon>Isosphaeraceae</taxon>
        <taxon>Tautonia</taxon>
    </lineage>
</organism>
<dbReference type="Gene3D" id="3.40.50.880">
    <property type="match status" value="1"/>
</dbReference>
<dbReference type="Pfam" id="PF06283">
    <property type="entry name" value="ThuA"/>
    <property type="match status" value="1"/>
</dbReference>
<keyword evidence="1" id="KW-0732">Signal</keyword>
<reference evidence="3 4" key="1">
    <citation type="submission" date="2018-12" db="EMBL/GenBank/DDBJ databases">
        <authorList>
            <person name="Toschakov S.V."/>
        </authorList>
    </citation>
    <scope>NUCLEOTIDE SEQUENCE [LARGE SCALE GENOMIC DNA]</scope>
    <source>
        <strain evidence="3 4">GM2012</strain>
    </source>
</reference>
<name>A0A432ML28_9BACT</name>
<keyword evidence="4" id="KW-1185">Reference proteome</keyword>
<dbReference type="PROSITE" id="PS51318">
    <property type="entry name" value="TAT"/>
    <property type="match status" value="1"/>
</dbReference>